<feature type="compositionally biased region" description="Basic and acidic residues" evidence="1">
    <location>
        <begin position="864"/>
        <end position="877"/>
    </location>
</feature>
<comment type="caution">
    <text evidence="2">The sequence shown here is derived from an EMBL/GenBank/DDBJ whole genome shotgun (WGS) entry which is preliminary data.</text>
</comment>
<evidence type="ECO:0000313" key="2">
    <source>
        <dbReference type="EMBL" id="OAG39014.1"/>
    </source>
</evidence>
<feature type="region of interest" description="Disordered" evidence="1">
    <location>
        <begin position="837"/>
        <end position="916"/>
    </location>
</feature>
<evidence type="ECO:0000256" key="1">
    <source>
        <dbReference type="SAM" id="MobiDB-lite"/>
    </source>
</evidence>
<feature type="compositionally biased region" description="Basic and acidic residues" evidence="1">
    <location>
        <begin position="841"/>
        <end position="855"/>
    </location>
</feature>
<dbReference type="RefSeq" id="XP_022510966.1">
    <property type="nucleotide sequence ID" value="XM_022656693.1"/>
</dbReference>
<keyword evidence="3" id="KW-1185">Reference proteome</keyword>
<dbReference type="GeneID" id="34601892"/>
<dbReference type="OrthoDB" id="3538597at2759"/>
<sequence length="916" mass="105021">MADTTAEIDTSRLLRQYNIFFDLNKRQAEGHEALFRDISTLGSYDLDKYRPDITVESTQKPWRLKTVERAKAISAKALRCLEQDKNESSWRLSIESEILARFSIEVACRFDCSQREHGRSGDKTEKSKNMPVPVAQAFDEGLNPLFDDRADEEIQYENEIRAKVTKGKKPDRIVGIRLTKRLDRILHETEGPDGNLIVDSIRTSPFKPFIKPLLFPFLLIEAKSEKSPDAFSKIDAQSGFALRNLLQLQRNLVHATAENRHSSVKPLVWYLAYRGEQWRLSGAYVEETKHESRPNYRILQLWRGDITEENEALRLLLILDYVFDWARDIYRRDIISGLLSLAPNASESLIADTDVGSTYDRFDHFRDVDYDEPAIGNDVGQTEPFGVPHLLKFFDDERLAIRDARYMAHKVWALYVTLENLDEFLSKMDSTAKAIQLARQLWRCICGSGTWSVTADCLNAVEKLWTGQDRESHTFQNPEQRFLASFAVDSYLTSGDHRRMIRLDLWDQVHALTYVAIAHDAVEALRKRTEYKDHTMRMNFDTSDVEATDSVLDLFRSVRFASVRQCFAAAVARSRLSSHLGSRTETITVPGFPKGLRWTSYPALIPVTFESSSIVSPAGPTAEMYKLLKIGRTEPSESFFRVSQQFSKHDIEATCPTPMTWAQSTLKLLPKTDALLVKGLDSEKVDGERRPRTWYCLFVFDTPPTNDHEETNPSETARVFRGTLQTFFDVRLRRYNFKDTKCEGAQKLEKALKILEHVAMQYSLIQSMDADNGAETGPEWIREKCKVLAYPSVKWPYSFSETINGIKQVSKDYRFSQTIHDLSVAFQTMISPQNSYLGPKDNLRMDWTPSHERKDKAKRRRVHYTPDSDHSRAEYSADIRGAITVDDTSDETESSIGSWSEDSIGGPSNGKRRRLE</sequence>
<protein>
    <submittedName>
        <fullName evidence="2">Uncharacterized protein</fullName>
    </submittedName>
</protein>
<name>A0A177F3U7_9EURO</name>
<dbReference type="Proteomes" id="UP000077002">
    <property type="component" value="Unassembled WGS sequence"/>
</dbReference>
<evidence type="ECO:0000313" key="3">
    <source>
        <dbReference type="Proteomes" id="UP000077002"/>
    </source>
</evidence>
<accession>A0A177F3U7</accession>
<proteinExistence type="predicted"/>
<dbReference type="EMBL" id="LVKK01000048">
    <property type="protein sequence ID" value="OAG39014.1"/>
    <property type="molecule type" value="Genomic_DNA"/>
</dbReference>
<dbReference type="AlphaFoldDB" id="A0A177F3U7"/>
<organism evidence="2 3">
    <name type="scientific">Fonsecaea monophora</name>
    <dbReference type="NCBI Taxonomy" id="254056"/>
    <lineage>
        <taxon>Eukaryota</taxon>
        <taxon>Fungi</taxon>
        <taxon>Dikarya</taxon>
        <taxon>Ascomycota</taxon>
        <taxon>Pezizomycotina</taxon>
        <taxon>Eurotiomycetes</taxon>
        <taxon>Chaetothyriomycetidae</taxon>
        <taxon>Chaetothyriales</taxon>
        <taxon>Herpotrichiellaceae</taxon>
        <taxon>Fonsecaea</taxon>
    </lineage>
</organism>
<reference evidence="2 3" key="1">
    <citation type="submission" date="2016-03" db="EMBL/GenBank/DDBJ databases">
        <title>Draft genome sequence of the Fonsecaea monophora CBS 269.37.</title>
        <authorList>
            <person name="Bombassaro A."/>
            <person name="Vinicius W.A."/>
            <person name="De Hoog S."/>
            <person name="Sun J."/>
            <person name="Souza E.M."/>
            <person name="Raittz R.T."/>
            <person name="Costa F."/>
            <person name="Leao A.C."/>
            <person name="Tadra-Sfeir M.Z."/>
            <person name="Baura V."/>
            <person name="Balsanelli E."/>
            <person name="Pedrosa F.O."/>
            <person name="Moreno L.F."/>
            <person name="Steffens M.B."/>
            <person name="Xi L."/>
            <person name="Bocca A.L."/>
            <person name="Felipe M.S."/>
            <person name="Teixeira M."/>
            <person name="Telles Filho F.Q."/>
            <person name="Azevedo C.M."/>
            <person name="Gomes R."/>
            <person name="Vicente V.A."/>
        </authorList>
    </citation>
    <scope>NUCLEOTIDE SEQUENCE [LARGE SCALE GENOMIC DNA]</scope>
    <source>
        <strain evidence="2 3">CBS 269.37</strain>
    </source>
</reference>
<gene>
    <name evidence="2" type="ORF">AYO21_06734</name>
</gene>